<dbReference type="SUPFAM" id="SSF50800">
    <property type="entry name" value="PK beta-barrel domain-like"/>
    <property type="match status" value="1"/>
</dbReference>
<proteinExistence type="predicted"/>
<dbReference type="PANTHER" id="PTHR30212:SF2">
    <property type="entry name" value="PROTEIN YIIM"/>
    <property type="match status" value="1"/>
</dbReference>
<feature type="domain" description="MOSC" evidence="1">
    <location>
        <begin position="32"/>
        <end position="166"/>
    </location>
</feature>
<name>A0ABU1ZUK5_9CORY</name>
<dbReference type="InterPro" id="IPR005302">
    <property type="entry name" value="MoCF_Sase_C"/>
</dbReference>
<dbReference type="Gene3D" id="2.40.33.20">
    <property type="entry name" value="PK beta-barrel domain-like"/>
    <property type="match status" value="1"/>
</dbReference>
<evidence type="ECO:0000313" key="3">
    <source>
        <dbReference type="Proteomes" id="UP001180840"/>
    </source>
</evidence>
<dbReference type="PANTHER" id="PTHR30212">
    <property type="entry name" value="PROTEIN YIIM"/>
    <property type="match status" value="1"/>
</dbReference>
<dbReference type="Proteomes" id="UP001180840">
    <property type="component" value="Unassembled WGS sequence"/>
</dbReference>
<dbReference type="InterPro" id="IPR052353">
    <property type="entry name" value="Benzoxazolinone_Detox_Enz"/>
</dbReference>
<dbReference type="InterPro" id="IPR011037">
    <property type="entry name" value="Pyrv_Knase-like_insert_dom_sf"/>
</dbReference>
<dbReference type="RefSeq" id="WP_290197577.1">
    <property type="nucleotide sequence ID" value="NZ_CP047654.1"/>
</dbReference>
<dbReference type="Pfam" id="PF03473">
    <property type="entry name" value="MOSC"/>
    <property type="match status" value="1"/>
</dbReference>
<protein>
    <submittedName>
        <fullName evidence="2">MOSC domain-containing protein YiiM</fullName>
    </submittedName>
</protein>
<comment type="caution">
    <text evidence="2">The sequence shown here is derived from an EMBL/GenBank/DDBJ whole genome shotgun (WGS) entry which is preliminary data.</text>
</comment>
<accession>A0ABU1ZUK5</accession>
<sequence>MRRVKSTNIAVPHDWNGRVTGIDKRPAPVLSISAPGPNYGDGSGVAGDVIGDEEHHGGAHKAVYAFAREELDWWEAELGRELADGTFGENLTTEGIVLTDLLINQRVRIGTALLEVSVARTPCRAFAEWMDEEGWLGRFIARGDSGAYFRVIEPGEIRAGDGIELVDEPAHGITMGMAYRAKLGDPEVGPVVTRARVLPPIHQEPLERRFTPRP</sequence>
<gene>
    <name evidence="2" type="ORF">J2S39_000287</name>
</gene>
<dbReference type="PROSITE" id="PS51340">
    <property type="entry name" value="MOSC"/>
    <property type="match status" value="1"/>
</dbReference>
<reference evidence="2" key="1">
    <citation type="submission" date="2023-07" db="EMBL/GenBank/DDBJ databases">
        <title>Sequencing the genomes of 1000 actinobacteria strains.</title>
        <authorList>
            <person name="Klenk H.-P."/>
        </authorList>
    </citation>
    <scope>NUCLEOTIDE SEQUENCE</scope>
    <source>
        <strain evidence="2">DSM 107476</strain>
    </source>
</reference>
<organism evidence="2 3">
    <name type="scientific">Corynebacterium guangdongense</name>
    <dbReference type="NCBI Taxonomy" id="1783348"/>
    <lineage>
        <taxon>Bacteria</taxon>
        <taxon>Bacillati</taxon>
        <taxon>Actinomycetota</taxon>
        <taxon>Actinomycetes</taxon>
        <taxon>Mycobacteriales</taxon>
        <taxon>Corynebacteriaceae</taxon>
        <taxon>Corynebacterium</taxon>
    </lineage>
</organism>
<evidence type="ECO:0000259" key="1">
    <source>
        <dbReference type="PROSITE" id="PS51340"/>
    </source>
</evidence>
<keyword evidence="3" id="KW-1185">Reference proteome</keyword>
<dbReference type="EMBL" id="JAVDXZ010000001">
    <property type="protein sequence ID" value="MDR7328611.1"/>
    <property type="molecule type" value="Genomic_DNA"/>
</dbReference>
<evidence type="ECO:0000313" key="2">
    <source>
        <dbReference type="EMBL" id="MDR7328611.1"/>
    </source>
</evidence>